<proteinExistence type="predicted"/>
<dbReference type="EMBL" id="DVLT01000013">
    <property type="protein sequence ID" value="HIU02020.1"/>
    <property type="molecule type" value="Genomic_DNA"/>
</dbReference>
<reference evidence="2" key="2">
    <citation type="journal article" date="2021" name="PeerJ">
        <title>Extensive microbial diversity within the chicken gut microbiome revealed by metagenomics and culture.</title>
        <authorList>
            <person name="Gilroy R."/>
            <person name="Ravi A."/>
            <person name="Getino M."/>
            <person name="Pursley I."/>
            <person name="Horton D.L."/>
            <person name="Alikhan N.F."/>
            <person name="Baker D."/>
            <person name="Gharbi K."/>
            <person name="Hall N."/>
            <person name="Watson M."/>
            <person name="Adriaenssens E.M."/>
            <person name="Foster-Nyarko E."/>
            <person name="Jarju S."/>
            <person name="Secka A."/>
            <person name="Antonio M."/>
            <person name="Oren A."/>
            <person name="Chaudhuri R.R."/>
            <person name="La Ragione R."/>
            <person name="Hildebrand F."/>
            <person name="Pallen M.J."/>
        </authorList>
    </citation>
    <scope>NUCLEOTIDE SEQUENCE</scope>
    <source>
        <strain evidence="2">CHK187-14744</strain>
    </source>
</reference>
<evidence type="ECO:0000313" key="3">
    <source>
        <dbReference type="Proteomes" id="UP000824164"/>
    </source>
</evidence>
<name>A0A9D1HEI8_9FIRM</name>
<keyword evidence="1" id="KW-0472">Membrane</keyword>
<gene>
    <name evidence="2" type="ORF">IAB63_02070</name>
</gene>
<dbReference type="AlphaFoldDB" id="A0A9D1HEI8"/>
<accession>A0A9D1HEI8</accession>
<feature type="transmembrane region" description="Helical" evidence="1">
    <location>
        <begin position="32"/>
        <end position="51"/>
    </location>
</feature>
<evidence type="ECO:0000313" key="2">
    <source>
        <dbReference type="EMBL" id="HIU02020.1"/>
    </source>
</evidence>
<keyword evidence="1" id="KW-0812">Transmembrane</keyword>
<keyword evidence="1" id="KW-1133">Transmembrane helix</keyword>
<sequence>MKIVKWILIAMDILYIPAVFFIPALHSLKHDLLCWILYAAFLLFSIFIAGLSRKHEYTVTEEENRELNITKELLKDRNKWHI</sequence>
<comment type="caution">
    <text evidence="2">The sequence shown here is derived from an EMBL/GenBank/DDBJ whole genome shotgun (WGS) entry which is preliminary data.</text>
</comment>
<feature type="transmembrane region" description="Helical" evidence="1">
    <location>
        <begin position="6"/>
        <end position="25"/>
    </location>
</feature>
<reference evidence="2" key="1">
    <citation type="submission" date="2020-10" db="EMBL/GenBank/DDBJ databases">
        <authorList>
            <person name="Gilroy R."/>
        </authorList>
    </citation>
    <scope>NUCLEOTIDE SEQUENCE</scope>
    <source>
        <strain evidence="2">CHK187-14744</strain>
    </source>
</reference>
<dbReference type="Proteomes" id="UP000824164">
    <property type="component" value="Unassembled WGS sequence"/>
</dbReference>
<organism evidence="2 3">
    <name type="scientific">Candidatus Onthocola gallistercoris</name>
    <dbReference type="NCBI Taxonomy" id="2840876"/>
    <lineage>
        <taxon>Bacteria</taxon>
        <taxon>Bacillati</taxon>
        <taxon>Bacillota</taxon>
        <taxon>Bacilli</taxon>
        <taxon>Candidatus Onthocola</taxon>
    </lineage>
</organism>
<protein>
    <submittedName>
        <fullName evidence="2">Uncharacterized protein</fullName>
    </submittedName>
</protein>
<evidence type="ECO:0000256" key="1">
    <source>
        <dbReference type="SAM" id="Phobius"/>
    </source>
</evidence>